<keyword evidence="1" id="KW-1133">Transmembrane helix</keyword>
<reference evidence="2" key="1">
    <citation type="submission" date="2018-05" db="EMBL/GenBank/DDBJ databases">
        <authorList>
            <person name="Lanie J.A."/>
            <person name="Ng W.-L."/>
            <person name="Kazmierczak K.M."/>
            <person name="Andrzejewski T.M."/>
            <person name="Davidsen T.M."/>
            <person name="Wayne K.J."/>
            <person name="Tettelin H."/>
            <person name="Glass J.I."/>
            <person name="Rusch D."/>
            <person name="Podicherti R."/>
            <person name="Tsui H.-C.T."/>
            <person name="Winkler M.E."/>
        </authorList>
    </citation>
    <scope>NUCLEOTIDE SEQUENCE</scope>
</reference>
<gene>
    <name evidence="2" type="ORF">METZ01_LOCUS93763</name>
</gene>
<dbReference type="EMBL" id="UINC01009107">
    <property type="protein sequence ID" value="SVA40909.1"/>
    <property type="molecule type" value="Genomic_DNA"/>
</dbReference>
<dbReference type="InterPro" id="IPR019734">
    <property type="entry name" value="TPR_rpt"/>
</dbReference>
<keyword evidence="1" id="KW-0472">Membrane</keyword>
<dbReference type="Gene3D" id="1.25.40.10">
    <property type="entry name" value="Tetratricopeptide repeat domain"/>
    <property type="match status" value="1"/>
</dbReference>
<evidence type="ECO:0000256" key="1">
    <source>
        <dbReference type="SAM" id="Phobius"/>
    </source>
</evidence>
<dbReference type="PROSITE" id="PS51257">
    <property type="entry name" value="PROKAR_LIPOPROTEIN"/>
    <property type="match status" value="1"/>
</dbReference>
<organism evidence="2">
    <name type="scientific">marine metagenome</name>
    <dbReference type="NCBI Taxonomy" id="408172"/>
    <lineage>
        <taxon>unclassified sequences</taxon>
        <taxon>metagenomes</taxon>
        <taxon>ecological metagenomes</taxon>
    </lineage>
</organism>
<accession>A0A381VKP8</accession>
<keyword evidence="1" id="KW-0812">Transmembrane</keyword>
<dbReference type="Pfam" id="PF13174">
    <property type="entry name" value="TPR_6"/>
    <property type="match status" value="2"/>
</dbReference>
<name>A0A381VKP8_9ZZZZ</name>
<dbReference type="PROSITE" id="PS50005">
    <property type="entry name" value="TPR"/>
    <property type="match status" value="1"/>
</dbReference>
<protein>
    <submittedName>
        <fullName evidence="2">Uncharacterized protein</fullName>
    </submittedName>
</protein>
<evidence type="ECO:0000313" key="2">
    <source>
        <dbReference type="EMBL" id="SVA40909.1"/>
    </source>
</evidence>
<dbReference type="InterPro" id="IPR011990">
    <property type="entry name" value="TPR-like_helical_dom_sf"/>
</dbReference>
<sequence>MSELNRATEFMSIFNGTLRLLLISIIAGSMFLGGCSYIPWVGNDEDDLAFEEDFPFEDEQDLKVGEDDFFEEGGERNSDDDFVFDETDDGFASVDQRTDKKELEGDVGTLQTQQEALIGKVRELEEVLASLGPKINATQEQLEGSLSAVSGKSEYLEPEVEELKLQVARLNDEINRLKAIKASNARARGISRRKSVSTPPRYNQALSSYRAGNYDESILQFQSFALTNPPERLQDNIAYWIGSNYVKLEMYDDAITQFEIVINSYPRGNKVHDARFMLGRVYSLKGETSRAVEILQSALKNNPPAEVRGKISKQLKNIQ</sequence>
<feature type="transmembrane region" description="Helical" evidence="1">
    <location>
        <begin position="20"/>
        <end position="40"/>
    </location>
</feature>
<proteinExistence type="predicted"/>
<dbReference type="AlphaFoldDB" id="A0A381VKP8"/>
<dbReference type="SUPFAM" id="SSF48452">
    <property type="entry name" value="TPR-like"/>
    <property type="match status" value="1"/>
</dbReference>